<dbReference type="RefSeq" id="WP_150728611.1">
    <property type="nucleotide sequence ID" value="NZ_CABPSX010000003.1"/>
</dbReference>
<dbReference type="EMBL" id="CABPSX010000003">
    <property type="protein sequence ID" value="VVG70927.1"/>
    <property type="molecule type" value="Genomic_DNA"/>
</dbReference>
<name>A0A5E5P3B8_9BURK</name>
<accession>A0A5E5P3B8</accession>
<evidence type="ECO:0000313" key="1">
    <source>
        <dbReference type="EMBL" id="VVG70927.1"/>
    </source>
</evidence>
<dbReference type="AlphaFoldDB" id="A0A5E5P3B8"/>
<proteinExistence type="predicted"/>
<dbReference type="Proteomes" id="UP000364291">
    <property type="component" value="Unassembled WGS sequence"/>
</dbReference>
<evidence type="ECO:0000313" key="2">
    <source>
        <dbReference type="Proteomes" id="UP000364291"/>
    </source>
</evidence>
<protein>
    <submittedName>
        <fullName evidence="1">Uncharacterized protein</fullName>
    </submittedName>
</protein>
<sequence length="77" mass="8537">MRINQEPVMVVVLRKLDEHKGRLPEVARVSGVPYQTVTKIACRLVRDPRISTVQALLNYFASRTDTNAATGDTPSAN</sequence>
<reference evidence="1 2" key="1">
    <citation type="submission" date="2019-08" db="EMBL/GenBank/DDBJ databases">
        <authorList>
            <person name="Peeters C."/>
        </authorList>
    </citation>
    <scope>NUCLEOTIDE SEQUENCE [LARGE SCALE GENOMIC DNA]</scope>
    <source>
        <strain evidence="1 2">LMG 18089</strain>
    </source>
</reference>
<gene>
    <name evidence="1" type="ORF">PAP18089_01899</name>
</gene>
<organism evidence="1 2">
    <name type="scientific">Pandoraea apista</name>
    <dbReference type="NCBI Taxonomy" id="93218"/>
    <lineage>
        <taxon>Bacteria</taxon>
        <taxon>Pseudomonadati</taxon>
        <taxon>Pseudomonadota</taxon>
        <taxon>Betaproteobacteria</taxon>
        <taxon>Burkholderiales</taxon>
        <taxon>Burkholderiaceae</taxon>
        <taxon>Pandoraea</taxon>
    </lineage>
</organism>
<dbReference type="OrthoDB" id="9103742at2"/>